<protein>
    <submittedName>
        <fullName evidence="1">Uncharacterized protein</fullName>
    </submittedName>
</protein>
<dbReference type="EMBL" id="LAZR01059880">
    <property type="protein sequence ID" value="KKK66860.1"/>
    <property type="molecule type" value="Genomic_DNA"/>
</dbReference>
<name>A0A0F8Y019_9ZZZZ</name>
<dbReference type="AlphaFoldDB" id="A0A0F8Y019"/>
<feature type="non-terminal residue" evidence="1">
    <location>
        <position position="1"/>
    </location>
</feature>
<sequence>ERTLIRRIVLRRMGGEDLPSILADFQRQGIKTAEKQKWNRPRLWRVSQWYVQMILDGKLPWNGEEDREMMTLIEAATDGWIGVQKSIHNGSHTDY</sequence>
<proteinExistence type="predicted"/>
<comment type="caution">
    <text evidence="1">The sequence shown here is derived from an EMBL/GenBank/DDBJ whole genome shotgun (WGS) entry which is preliminary data.</text>
</comment>
<accession>A0A0F8Y019</accession>
<gene>
    <name evidence="1" type="ORF">LCGC14_2959840</name>
</gene>
<reference evidence="1" key="1">
    <citation type="journal article" date="2015" name="Nature">
        <title>Complex archaea that bridge the gap between prokaryotes and eukaryotes.</title>
        <authorList>
            <person name="Spang A."/>
            <person name="Saw J.H."/>
            <person name="Jorgensen S.L."/>
            <person name="Zaremba-Niedzwiedzka K."/>
            <person name="Martijn J."/>
            <person name="Lind A.E."/>
            <person name="van Eijk R."/>
            <person name="Schleper C."/>
            <person name="Guy L."/>
            <person name="Ettema T.J."/>
        </authorList>
    </citation>
    <scope>NUCLEOTIDE SEQUENCE</scope>
</reference>
<evidence type="ECO:0000313" key="1">
    <source>
        <dbReference type="EMBL" id="KKK66860.1"/>
    </source>
</evidence>
<organism evidence="1">
    <name type="scientific">marine sediment metagenome</name>
    <dbReference type="NCBI Taxonomy" id="412755"/>
    <lineage>
        <taxon>unclassified sequences</taxon>
        <taxon>metagenomes</taxon>
        <taxon>ecological metagenomes</taxon>
    </lineage>
</organism>